<evidence type="ECO:0000313" key="9">
    <source>
        <dbReference type="EMBL" id="SNZ03720.1"/>
    </source>
</evidence>
<keyword evidence="2" id="KW-0813">Transport</keyword>
<dbReference type="Gene3D" id="1.20.1250.20">
    <property type="entry name" value="MFS general substrate transporter like domains"/>
    <property type="match status" value="1"/>
</dbReference>
<feature type="transmembrane region" description="Helical" evidence="7">
    <location>
        <begin position="226"/>
        <end position="243"/>
    </location>
</feature>
<evidence type="ECO:0000256" key="7">
    <source>
        <dbReference type="SAM" id="Phobius"/>
    </source>
</evidence>
<dbReference type="RefSeq" id="WP_097038807.1">
    <property type="nucleotide sequence ID" value="NZ_OBEK01000001.1"/>
</dbReference>
<accession>A0A285N2R1</accession>
<dbReference type="Gene3D" id="1.20.1720.10">
    <property type="entry name" value="Multidrug resistance protein D"/>
    <property type="match status" value="1"/>
</dbReference>
<protein>
    <submittedName>
        <fullName evidence="9">Predicted arabinose efflux permease, MFS family</fullName>
    </submittedName>
</protein>
<dbReference type="GO" id="GO:0005886">
    <property type="term" value="C:plasma membrane"/>
    <property type="evidence" value="ECO:0007669"/>
    <property type="project" value="UniProtKB-SubCell"/>
</dbReference>
<evidence type="ECO:0000313" key="10">
    <source>
        <dbReference type="Proteomes" id="UP000219356"/>
    </source>
</evidence>
<dbReference type="SUPFAM" id="SSF103473">
    <property type="entry name" value="MFS general substrate transporter"/>
    <property type="match status" value="1"/>
</dbReference>
<feature type="transmembrane region" description="Helical" evidence="7">
    <location>
        <begin position="75"/>
        <end position="98"/>
    </location>
</feature>
<keyword evidence="5 7" id="KW-1133">Transmembrane helix</keyword>
<feature type="transmembrane region" description="Helical" evidence="7">
    <location>
        <begin position="302"/>
        <end position="322"/>
    </location>
</feature>
<dbReference type="InterPro" id="IPR011701">
    <property type="entry name" value="MFS"/>
</dbReference>
<dbReference type="InterPro" id="IPR020846">
    <property type="entry name" value="MFS_dom"/>
</dbReference>
<feature type="transmembrane region" description="Helical" evidence="7">
    <location>
        <begin position="264"/>
        <end position="282"/>
    </location>
</feature>
<feature type="transmembrane region" description="Helical" evidence="7">
    <location>
        <begin position="354"/>
        <end position="377"/>
    </location>
</feature>
<dbReference type="PROSITE" id="PS50850">
    <property type="entry name" value="MFS"/>
    <property type="match status" value="1"/>
</dbReference>
<dbReference type="PANTHER" id="PTHR42718">
    <property type="entry name" value="MAJOR FACILITATOR SUPERFAMILY MULTIDRUG TRANSPORTER MFSC"/>
    <property type="match status" value="1"/>
</dbReference>
<dbReference type="OrthoDB" id="102502at2"/>
<dbReference type="STRING" id="586416.GZ22_14130"/>
<dbReference type="InterPro" id="IPR036259">
    <property type="entry name" value="MFS_trans_sf"/>
</dbReference>
<gene>
    <name evidence="9" type="ORF">SAMN05421503_0435</name>
</gene>
<dbReference type="CDD" id="cd17321">
    <property type="entry name" value="MFS_MMR_MDR_like"/>
    <property type="match status" value="1"/>
</dbReference>
<feature type="transmembrane region" description="Helical" evidence="7">
    <location>
        <begin position="133"/>
        <end position="155"/>
    </location>
</feature>
<keyword evidence="10" id="KW-1185">Reference proteome</keyword>
<evidence type="ECO:0000256" key="6">
    <source>
        <dbReference type="ARBA" id="ARBA00023136"/>
    </source>
</evidence>
<proteinExistence type="predicted"/>
<feature type="transmembrane region" description="Helical" evidence="7">
    <location>
        <begin position="398"/>
        <end position="415"/>
    </location>
</feature>
<feature type="transmembrane region" description="Helical" evidence="7">
    <location>
        <begin position="104"/>
        <end position="121"/>
    </location>
</feature>
<dbReference type="Pfam" id="PF07690">
    <property type="entry name" value="MFS_1"/>
    <property type="match status" value="1"/>
</dbReference>
<dbReference type="PANTHER" id="PTHR42718:SF46">
    <property type="entry name" value="BLR6921 PROTEIN"/>
    <property type="match status" value="1"/>
</dbReference>
<feature type="transmembrane region" description="Helical" evidence="7">
    <location>
        <begin position="161"/>
        <end position="182"/>
    </location>
</feature>
<feature type="transmembrane region" description="Helical" evidence="7">
    <location>
        <begin position="329"/>
        <end position="348"/>
    </location>
</feature>
<evidence type="ECO:0000256" key="3">
    <source>
        <dbReference type="ARBA" id="ARBA00022475"/>
    </source>
</evidence>
<feature type="transmembrane region" description="Helical" evidence="7">
    <location>
        <begin position="421"/>
        <end position="444"/>
    </location>
</feature>
<dbReference type="Proteomes" id="UP000219356">
    <property type="component" value="Unassembled WGS sequence"/>
</dbReference>
<comment type="subcellular location">
    <subcellularLocation>
        <location evidence="1">Cell membrane</location>
        <topology evidence="1">Multi-pass membrane protein</topology>
    </subcellularLocation>
</comment>
<evidence type="ECO:0000259" key="8">
    <source>
        <dbReference type="PROSITE" id="PS50850"/>
    </source>
</evidence>
<organism evidence="9 10">
    <name type="scientific">Terribacillus aidingensis</name>
    <dbReference type="NCBI Taxonomy" id="586416"/>
    <lineage>
        <taxon>Bacteria</taxon>
        <taxon>Bacillati</taxon>
        <taxon>Bacillota</taxon>
        <taxon>Bacilli</taxon>
        <taxon>Bacillales</taxon>
        <taxon>Bacillaceae</taxon>
        <taxon>Terribacillus</taxon>
    </lineage>
</organism>
<dbReference type="EMBL" id="OBEK01000001">
    <property type="protein sequence ID" value="SNZ03720.1"/>
    <property type="molecule type" value="Genomic_DNA"/>
</dbReference>
<sequence>MNKKQRGLFLTAIATGTMLNPLNSSMISLALHSIQHEFSLSFATVSWLISTYYLASAIVVPIAGKVGDLIGRRKMLLIGLLLVAVSAVGAPFAGTFMVLLGMRLFQAVGSSAIYPAGMALVRKHIHEKQASALAILSIFTSSMLAFGPTAGGFLIDFGGWPAIFTVNAPFILLSFLLTWFAVPKDPETTHYTFRAFWKQLDSIGIGFFAIGMSFLLYFLLSFEHGLHWVPLGVGMVSLAAFFVRELKAAHPFIDVRLLRTNRRLTLVYIQFILLNIFNYSLFFGLPSFFQDVMQFSLKTSGLMMMFLSGASTLVAFLMGRWIDRAGTSVPTIVGGILMFGGPAVLVFISQHLTLINLAVLLIFLGISYGIGNVTLQAAMLDASPDHLTGTSSGLFQTCRYIGSILSSVVLAIVFGTDLSLAGFHTLMIILTVTGITFSLSAVYAKRLDEPAN</sequence>
<evidence type="ECO:0000256" key="4">
    <source>
        <dbReference type="ARBA" id="ARBA00022692"/>
    </source>
</evidence>
<keyword evidence="4 7" id="KW-0812">Transmembrane</keyword>
<evidence type="ECO:0000256" key="5">
    <source>
        <dbReference type="ARBA" id="ARBA00022989"/>
    </source>
</evidence>
<keyword evidence="6 7" id="KW-0472">Membrane</keyword>
<dbReference type="AlphaFoldDB" id="A0A285N2R1"/>
<feature type="transmembrane region" description="Helical" evidence="7">
    <location>
        <begin position="40"/>
        <end position="63"/>
    </location>
</feature>
<evidence type="ECO:0000256" key="1">
    <source>
        <dbReference type="ARBA" id="ARBA00004651"/>
    </source>
</evidence>
<keyword evidence="3" id="KW-1003">Cell membrane</keyword>
<reference evidence="10" key="1">
    <citation type="submission" date="2017-09" db="EMBL/GenBank/DDBJ databases">
        <authorList>
            <person name="Varghese N."/>
            <person name="Submissions S."/>
        </authorList>
    </citation>
    <scope>NUCLEOTIDE SEQUENCE [LARGE SCALE GENOMIC DNA]</scope>
    <source>
        <strain evidence="10">CGMCC 1.8913</strain>
    </source>
</reference>
<dbReference type="GO" id="GO:0022857">
    <property type="term" value="F:transmembrane transporter activity"/>
    <property type="evidence" value="ECO:0007669"/>
    <property type="project" value="InterPro"/>
</dbReference>
<feature type="transmembrane region" description="Helical" evidence="7">
    <location>
        <begin position="203"/>
        <end position="220"/>
    </location>
</feature>
<name>A0A285N2R1_9BACI</name>
<feature type="domain" description="Major facilitator superfamily (MFS) profile" evidence="8">
    <location>
        <begin position="9"/>
        <end position="446"/>
    </location>
</feature>
<evidence type="ECO:0000256" key="2">
    <source>
        <dbReference type="ARBA" id="ARBA00022448"/>
    </source>
</evidence>